<dbReference type="GO" id="GO:0005829">
    <property type="term" value="C:cytosol"/>
    <property type="evidence" value="ECO:0007669"/>
    <property type="project" value="TreeGrafter"/>
</dbReference>
<dbReference type="EMBL" id="CDRZ01000259">
    <property type="protein sequence ID" value="CEO89817.1"/>
    <property type="molecule type" value="Genomic_DNA"/>
</dbReference>
<dbReference type="GO" id="GO:0051782">
    <property type="term" value="P:negative regulation of cell division"/>
    <property type="evidence" value="ECO:0007669"/>
    <property type="project" value="TreeGrafter"/>
</dbReference>
<protein>
    <submittedName>
        <fullName evidence="2">Carbon monoxide dehydrogenase nickel-insertion accessory protein AcsF</fullName>
    </submittedName>
</protein>
<dbReference type="OrthoDB" id="9779073at2"/>
<dbReference type="InterPro" id="IPR027417">
    <property type="entry name" value="P-loop_NTPase"/>
</dbReference>
<dbReference type="PIRSF" id="PIRSF005647">
    <property type="entry name" value="CooC"/>
    <property type="match status" value="1"/>
</dbReference>
<organism evidence="2 3">
    <name type="scientific">Syntrophaceticus schinkii</name>
    <dbReference type="NCBI Taxonomy" id="499207"/>
    <lineage>
        <taxon>Bacteria</taxon>
        <taxon>Bacillati</taxon>
        <taxon>Bacillota</taxon>
        <taxon>Clostridia</taxon>
        <taxon>Thermoanaerobacterales</taxon>
        <taxon>Thermoanaerobacterales Family III. Incertae Sedis</taxon>
        <taxon>Syntrophaceticus</taxon>
    </lineage>
</organism>
<dbReference type="PANTHER" id="PTHR43384:SF7">
    <property type="entry name" value="CARBON-MONOXIDE DEHYDROGENASE ACCESSORY PROTEIN"/>
    <property type="match status" value="1"/>
</dbReference>
<dbReference type="InterPro" id="IPR014433">
    <property type="entry name" value="CooC"/>
</dbReference>
<keyword evidence="3" id="KW-1185">Reference proteome</keyword>
<sequence>MAKHIAMAGKGGTGKTTVAALLIKHLVEQKKGAILAVDADANANLNEALGYEVPNTISSILVDMKKGNVPTGMPKETYLQFELHRALIETEYVDLLVMGGPQGPGCYCFPTDILKRHLANLDRSYDYMVVDNEAGMEHISRQTIEDVDILLVISDATAKGVRTAGRIYKLAKSLNIKISDAYLIITKTSDPAPLQSEIKATGLKLLGVVPNDSMILDYDLKGKPMLDLPADSPAVQATREMFGKLPL</sequence>
<dbReference type="InterPro" id="IPR002586">
    <property type="entry name" value="CobQ/CobB/MinD/ParA_Nub-bd_dom"/>
</dbReference>
<reference evidence="3" key="1">
    <citation type="submission" date="2015-01" db="EMBL/GenBank/DDBJ databases">
        <authorList>
            <person name="Manzoor Shahid"/>
            <person name="Zubair Saima"/>
        </authorList>
    </citation>
    <scope>NUCLEOTIDE SEQUENCE [LARGE SCALE GENOMIC DNA]</scope>
    <source>
        <strain evidence="3">Sp3</strain>
    </source>
</reference>
<evidence type="ECO:0000313" key="3">
    <source>
        <dbReference type="Proteomes" id="UP000046155"/>
    </source>
</evidence>
<feature type="domain" description="CobQ/CobB/MinD/ParA nucleotide binding" evidence="1">
    <location>
        <begin position="6"/>
        <end position="224"/>
    </location>
</feature>
<proteinExistence type="predicted"/>
<dbReference type="InterPro" id="IPR050625">
    <property type="entry name" value="ParA/MinD_ATPase"/>
</dbReference>
<dbReference type="Pfam" id="PF01656">
    <property type="entry name" value="CbiA"/>
    <property type="match status" value="1"/>
</dbReference>
<dbReference type="SUPFAM" id="SSF52540">
    <property type="entry name" value="P-loop containing nucleoside triphosphate hydrolases"/>
    <property type="match status" value="1"/>
</dbReference>
<dbReference type="GO" id="GO:0009898">
    <property type="term" value="C:cytoplasmic side of plasma membrane"/>
    <property type="evidence" value="ECO:0007669"/>
    <property type="project" value="TreeGrafter"/>
</dbReference>
<dbReference type="AlphaFoldDB" id="A0A0B7MQ58"/>
<dbReference type="Gene3D" id="3.40.50.300">
    <property type="entry name" value="P-loop containing nucleotide triphosphate hydrolases"/>
    <property type="match status" value="1"/>
</dbReference>
<dbReference type="GO" id="GO:0016887">
    <property type="term" value="F:ATP hydrolysis activity"/>
    <property type="evidence" value="ECO:0007669"/>
    <property type="project" value="TreeGrafter"/>
</dbReference>
<accession>A0A0B7MQ58</accession>
<dbReference type="GO" id="GO:0005524">
    <property type="term" value="F:ATP binding"/>
    <property type="evidence" value="ECO:0007669"/>
    <property type="project" value="TreeGrafter"/>
</dbReference>
<dbReference type="RefSeq" id="WP_044665688.1">
    <property type="nucleotide sequence ID" value="NZ_CDRZ01000259.1"/>
</dbReference>
<name>A0A0B7MQ58_9FIRM</name>
<evidence type="ECO:0000259" key="1">
    <source>
        <dbReference type="Pfam" id="PF01656"/>
    </source>
</evidence>
<gene>
    <name evidence="2" type="primary">acsF</name>
    <name evidence="2" type="ORF">SSCH_600038</name>
</gene>
<dbReference type="Proteomes" id="UP000046155">
    <property type="component" value="Unassembled WGS sequence"/>
</dbReference>
<dbReference type="PANTHER" id="PTHR43384">
    <property type="entry name" value="SEPTUM SITE-DETERMINING PROTEIN MIND HOMOLOG, CHLOROPLASTIC-RELATED"/>
    <property type="match status" value="1"/>
</dbReference>
<evidence type="ECO:0000313" key="2">
    <source>
        <dbReference type="EMBL" id="CEO89817.1"/>
    </source>
</evidence>